<proteinExistence type="predicted"/>
<gene>
    <name evidence="1" type="ORF">PLOB_00039327</name>
</gene>
<accession>A0ABN8MY47</accession>
<keyword evidence="2" id="KW-1185">Reference proteome</keyword>
<dbReference type="EMBL" id="CALNXK010000006">
    <property type="protein sequence ID" value="CAH3038616.1"/>
    <property type="molecule type" value="Genomic_DNA"/>
</dbReference>
<protein>
    <submittedName>
        <fullName evidence="1">Uncharacterized protein</fullName>
    </submittedName>
</protein>
<comment type="caution">
    <text evidence="1">The sequence shown here is derived from an EMBL/GenBank/DDBJ whole genome shotgun (WGS) entry which is preliminary data.</text>
</comment>
<evidence type="ECO:0000313" key="1">
    <source>
        <dbReference type="EMBL" id="CAH3038616.1"/>
    </source>
</evidence>
<organism evidence="1 2">
    <name type="scientific">Porites lobata</name>
    <dbReference type="NCBI Taxonomy" id="104759"/>
    <lineage>
        <taxon>Eukaryota</taxon>
        <taxon>Metazoa</taxon>
        <taxon>Cnidaria</taxon>
        <taxon>Anthozoa</taxon>
        <taxon>Hexacorallia</taxon>
        <taxon>Scleractinia</taxon>
        <taxon>Fungiina</taxon>
        <taxon>Poritidae</taxon>
        <taxon>Porites</taxon>
    </lineage>
</organism>
<dbReference type="Proteomes" id="UP001159405">
    <property type="component" value="Unassembled WGS sequence"/>
</dbReference>
<reference evidence="1 2" key="1">
    <citation type="submission" date="2022-05" db="EMBL/GenBank/DDBJ databases">
        <authorList>
            <consortium name="Genoscope - CEA"/>
            <person name="William W."/>
        </authorList>
    </citation>
    <scope>NUCLEOTIDE SEQUENCE [LARGE SCALE GENOMIC DNA]</scope>
</reference>
<evidence type="ECO:0000313" key="2">
    <source>
        <dbReference type="Proteomes" id="UP001159405"/>
    </source>
</evidence>
<name>A0ABN8MY47_9CNID</name>
<sequence length="163" mass="19115">MKNRRKRDEFCHCLPYGKIQEKKLERLHKNRQRQLCTWRDIVPFGERHEEIVTAKSQFSSFTSKPSVFPPIYELPCITNYDTYRALYYTGYRDIPVDCGNKEISQLQHYGRETSTMELNDELNKGKDGVTYDDCNGSRNVAEPQSLKLKLPHLKSSNVVSYSR</sequence>